<accession>A0ABV3SJ07</accession>
<evidence type="ECO:0000256" key="4">
    <source>
        <dbReference type="ARBA" id="ARBA00023002"/>
    </source>
</evidence>
<dbReference type="RefSeq" id="WP_367953759.1">
    <property type="nucleotide sequence ID" value="NZ_JBDPGJ010000002.1"/>
</dbReference>
<proteinExistence type="predicted"/>
<dbReference type="EMBL" id="JBDPGJ010000002">
    <property type="protein sequence ID" value="MEX0405886.1"/>
    <property type="molecule type" value="Genomic_DNA"/>
</dbReference>
<feature type="transmembrane region" description="Helical" evidence="5">
    <location>
        <begin position="29"/>
        <end position="49"/>
    </location>
</feature>
<dbReference type="PANTHER" id="PTHR43400:SF10">
    <property type="entry name" value="3-OXOSTEROID 1-DEHYDROGENASE"/>
    <property type="match status" value="1"/>
</dbReference>
<dbReference type="NCBIfam" id="NF009477">
    <property type="entry name" value="PRK12843.1"/>
    <property type="match status" value="1"/>
</dbReference>
<evidence type="ECO:0000256" key="5">
    <source>
        <dbReference type="SAM" id="Phobius"/>
    </source>
</evidence>
<gene>
    <name evidence="7" type="ORF">ABGN05_09460</name>
</gene>
<protein>
    <submittedName>
        <fullName evidence="7">FAD-dependent oxidoreductase</fullName>
    </submittedName>
</protein>
<dbReference type="Gene3D" id="3.90.700.10">
    <property type="entry name" value="Succinate dehydrogenase/fumarate reductase flavoprotein, catalytic domain"/>
    <property type="match status" value="1"/>
</dbReference>
<dbReference type="InterPro" id="IPR050315">
    <property type="entry name" value="FAD-oxidoreductase_2"/>
</dbReference>
<reference evidence="7 8" key="1">
    <citation type="submission" date="2024-05" db="EMBL/GenBank/DDBJ databases">
        <authorList>
            <person name="Jiang F."/>
        </authorList>
    </citation>
    <scope>NUCLEOTIDE SEQUENCE [LARGE SCALE GENOMIC DNA]</scope>
    <source>
        <strain evidence="7 8">LZ166</strain>
    </source>
</reference>
<dbReference type="InterPro" id="IPR003953">
    <property type="entry name" value="FAD-dep_OxRdtase_2_FAD-bd"/>
</dbReference>
<dbReference type="Gene3D" id="3.50.50.60">
    <property type="entry name" value="FAD/NAD(P)-binding domain"/>
    <property type="match status" value="3"/>
</dbReference>
<evidence type="ECO:0000313" key="7">
    <source>
        <dbReference type="EMBL" id="MEX0405886.1"/>
    </source>
</evidence>
<keyword evidence="4" id="KW-0560">Oxidoreductase</keyword>
<keyword evidence="5" id="KW-0472">Membrane</keyword>
<keyword evidence="8" id="KW-1185">Reference proteome</keyword>
<feature type="domain" description="FAD-dependent oxidoreductase 2 FAD-binding" evidence="6">
    <location>
        <begin position="30"/>
        <end position="565"/>
    </location>
</feature>
<evidence type="ECO:0000256" key="2">
    <source>
        <dbReference type="ARBA" id="ARBA00022630"/>
    </source>
</evidence>
<dbReference type="SUPFAM" id="SSF51905">
    <property type="entry name" value="FAD/NAD(P)-binding domain"/>
    <property type="match status" value="1"/>
</dbReference>
<evidence type="ECO:0000256" key="1">
    <source>
        <dbReference type="ARBA" id="ARBA00001974"/>
    </source>
</evidence>
<keyword evidence="5" id="KW-0812">Transmembrane</keyword>
<evidence type="ECO:0000259" key="6">
    <source>
        <dbReference type="Pfam" id="PF00890"/>
    </source>
</evidence>
<evidence type="ECO:0000256" key="3">
    <source>
        <dbReference type="ARBA" id="ARBA00022827"/>
    </source>
</evidence>
<keyword evidence="2" id="KW-0285">Flavoprotein</keyword>
<sequence length="586" mass="61841">MTRGVGSLVRGGMLTATPRARDGRDAERFDIAVLGAGAAGLAAAIFAALDGRRVLVVERTPFVGGTTALSAGTVWIPGTHLAVEAGLDADVESAARYLDAAVGNQSSRAMRDAFLVHGPKAVATLVDRTETKLRVRPVHPDYLSELEGAVAGGRALEPLPFDGSLLGDDFRLLRPPIPEFTVLGGMMVDRDDVRHLQAIGKSVESTLHGTRRIGRYVWDRLRHPRGTRLVMGNALVARLLHSARKLGVTLRVGVETVAVEPLPGQGWILDLRQDGGTSRVTAACIILATGGFSRHPGMRERMLPKPVPQHSPSAPGHTGALHDMAIALGAYHGESAANPCYWAPVSIRTRSDGSVATFPHFFLDRGKPGIFAVGRNGRRFVNETVSYHQFAEAMYASNQDGGTIPAYLVTDARGLRTYGLGMVRPGGRGIARQVAEGYLVEGATLDELAGKLGIDAAGLTDTVARLNRYAATGVDEDFGRGSTFYQRNNGDAAHGPNPTIGPVGTAPFYALRLFPGDIGSATGLVTNENARVLRRDGTPIHGLYACGNDMQSVMGGAYPGPGITLGPAIAFAYAAANHAASMIETA</sequence>
<dbReference type="SUPFAM" id="SSF56425">
    <property type="entry name" value="Succinate dehydrogenase/fumarate reductase flavoprotein, catalytic domain"/>
    <property type="match status" value="1"/>
</dbReference>
<evidence type="ECO:0000313" key="8">
    <source>
        <dbReference type="Proteomes" id="UP001556692"/>
    </source>
</evidence>
<dbReference type="InterPro" id="IPR027477">
    <property type="entry name" value="Succ_DH/fumarate_Rdtase_cat_sf"/>
</dbReference>
<comment type="caution">
    <text evidence="7">The sequence shown here is derived from an EMBL/GenBank/DDBJ whole genome shotgun (WGS) entry which is preliminary data.</text>
</comment>
<dbReference type="Proteomes" id="UP001556692">
    <property type="component" value="Unassembled WGS sequence"/>
</dbReference>
<name>A0ABV3SJ07_9HYPH</name>
<keyword evidence="5" id="KW-1133">Transmembrane helix</keyword>
<dbReference type="PRINTS" id="PR00411">
    <property type="entry name" value="PNDRDTASEI"/>
</dbReference>
<comment type="cofactor">
    <cofactor evidence="1">
        <name>FAD</name>
        <dbReference type="ChEBI" id="CHEBI:57692"/>
    </cofactor>
</comment>
<organism evidence="7 8">
    <name type="scientific">Aquibium pacificus</name>
    <dbReference type="NCBI Taxonomy" id="3153579"/>
    <lineage>
        <taxon>Bacteria</taxon>
        <taxon>Pseudomonadati</taxon>
        <taxon>Pseudomonadota</taxon>
        <taxon>Alphaproteobacteria</taxon>
        <taxon>Hyphomicrobiales</taxon>
        <taxon>Phyllobacteriaceae</taxon>
        <taxon>Aquibium</taxon>
    </lineage>
</organism>
<dbReference type="Pfam" id="PF00890">
    <property type="entry name" value="FAD_binding_2"/>
    <property type="match status" value="1"/>
</dbReference>
<dbReference type="InterPro" id="IPR036188">
    <property type="entry name" value="FAD/NAD-bd_sf"/>
</dbReference>
<dbReference type="PANTHER" id="PTHR43400">
    <property type="entry name" value="FUMARATE REDUCTASE"/>
    <property type="match status" value="1"/>
</dbReference>
<keyword evidence="3" id="KW-0274">FAD</keyword>